<organism evidence="8 9">
    <name type="scientific">Pseudonocardia alni</name>
    <name type="common">Amycolata alni</name>
    <dbReference type="NCBI Taxonomy" id="33907"/>
    <lineage>
        <taxon>Bacteria</taxon>
        <taxon>Bacillati</taxon>
        <taxon>Actinomycetota</taxon>
        <taxon>Actinomycetes</taxon>
        <taxon>Pseudonocardiales</taxon>
        <taxon>Pseudonocardiaceae</taxon>
        <taxon>Pseudonocardia</taxon>
    </lineage>
</organism>
<dbReference type="Pfam" id="PF07681">
    <property type="entry name" value="DoxX"/>
    <property type="match status" value="1"/>
</dbReference>
<keyword evidence="9" id="KW-1185">Reference proteome</keyword>
<evidence type="ECO:0000256" key="1">
    <source>
        <dbReference type="ARBA" id="ARBA00004651"/>
    </source>
</evidence>
<dbReference type="AlphaFoldDB" id="A0A852W6D7"/>
<feature type="transmembrane region" description="Helical" evidence="7">
    <location>
        <begin position="12"/>
        <end position="30"/>
    </location>
</feature>
<comment type="subcellular location">
    <subcellularLocation>
        <location evidence="1">Cell membrane</location>
        <topology evidence="1">Multi-pass membrane protein</topology>
    </subcellularLocation>
</comment>
<comment type="caution">
    <text evidence="8">The sequence shown here is derived from an EMBL/GenBank/DDBJ whole genome shotgun (WGS) entry which is preliminary data.</text>
</comment>
<name>A0A852W6D7_PSEA5</name>
<protein>
    <submittedName>
        <fullName evidence="8">Oxidoreductase</fullName>
    </submittedName>
</protein>
<gene>
    <name evidence="8" type="ORF">HDA37_004943</name>
</gene>
<keyword evidence="5 7" id="KW-1133">Transmembrane helix</keyword>
<dbReference type="InterPro" id="IPR032808">
    <property type="entry name" value="DoxX"/>
</dbReference>
<evidence type="ECO:0000256" key="7">
    <source>
        <dbReference type="SAM" id="Phobius"/>
    </source>
</evidence>
<evidence type="ECO:0000256" key="2">
    <source>
        <dbReference type="ARBA" id="ARBA00006679"/>
    </source>
</evidence>
<feature type="transmembrane region" description="Helical" evidence="7">
    <location>
        <begin position="67"/>
        <end position="92"/>
    </location>
</feature>
<evidence type="ECO:0000313" key="8">
    <source>
        <dbReference type="EMBL" id="NYG04658.1"/>
    </source>
</evidence>
<dbReference type="InterPro" id="IPR051907">
    <property type="entry name" value="DoxX-like_oxidoreductase"/>
</dbReference>
<proteinExistence type="inferred from homology"/>
<keyword evidence="6 7" id="KW-0472">Membrane</keyword>
<feature type="transmembrane region" description="Helical" evidence="7">
    <location>
        <begin position="36"/>
        <end position="60"/>
    </location>
</feature>
<dbReference type="Proteomes" id="UP000549695">
    <property type="component" value="Unassembled WGS sequence"/>
</dbReference>
<reference evidence="8 9" key="1">
    <citation type="submission" date="2020-07" db="EMBL/GenBank/DDBJ databases">
        <title>Sequencing the genomes of 1000 actinobacteria strains.</title>
        <authorList>
            <person name="Klenk H.-P."/>
        </authorList>
    </citation>
    <scope>NUCLEOTIDE SEQUENCE [LARGE SCALE GENOMIC DNA]</scope>
    <source>
        <strain evidence="8 9">DSM 44749</strain>
    </source>
</reference>
<feature type="transmembrane region" description="Helical" evidence="7">
    <location>
        <begin position="104"/>
        <end position="122"/>
    </location>
</feature>
<dbReference type="GO" id="GO:0005886">
    <property type="term" value="C:plasma membrane"/>
    <property type="evidence" value="ECO:0007669"/>
    <property type="project" value="UniProtKB-SubCell"/>
</dbReference>
<sequence>MRPLPAPLSDTALLLVRLLVGVVLVAHGLQKLSGGVGGVASSFAGMGIPLPTVSALFVIAAELGGGLLLIAGAATTVAGLAVVVAMAGAYLFAHVGLNPFVDSGGWELVGVIAAGGLALAATGPGRFSVDALVAGRGRTPARHAVGVSAGE</sequence>
<evidence type="ECO:0000256" key="5">
    <source>
        <dbReference type="ARBA" id="ARBA00022989"/>
    </source>
</evidence>
<dbReference type="RefSeq" id="WP_073574218.1">
    <property type="nucleotide sequence ID" value="NZ_BAAAJZ010000007.1"/>
</dbReference>
<dbReference type="PANTHER" id="PTHR33452">
    <property type="entry name" value="OXIDOREDUCTASE CATD-RELATED"/>
    <property type="match status" value="1"/>
</dbReference>
<accession>A0A852W6D7</accession>
<comment type="similarity">
    <text evidence="2">Belongs to the DoxX family.</text>
</comment>
<keyword evidence="4 7" id="KW-0812">Transmembrane</keyword>
<evidence type="ECO:0000256" key="6">
    <source>
        <dbReference type="ARBA" id="ARBA00023136"/>
    </source>
</evidence>
<dbReference type="EMBL" id="JACCCZ010000001">
    <property type="protein sequence ID" value="NYG04658.1"/>
    <property type="molecule type" value="Genomic_DNA"/>
</dbReference>
<keyword evidence="3" id="KW-1003">Cell membrane</keyword>
<evidence type="ECO:0000313" key="9">
    <source>
        <dbReference type="Proteomes" id="UP000549695"/>
    </source>
</evidence>
<evidence type="ECO:0000256" key="4">
    <source>
        <dbReference type="ARBA" id="ARBA00022692"/>
    </source>
</evidence>
<dbReference type="GeneID" id="98054607"/>
<evidence type="ECO:0000256" key="3">
    <source>
        <dbReference type="ARBA" id="ARBA00022475"/>
    </source>
</evidence>
<dbReference type="PANTHER" id="PTHR33452:SF1">
    <property type="entry name" value="INNER MEMBRANE PROTEIN YPHA-RELATED"/>
    <property type="match status" value="1"/>
</dbReference>